<dbReference type="Proteomes" id="UP001296104">
    <property type="component" value="Unassembled WGS sequence"/>
</dbReference>
<dbReference type="InterPro" id="IPR019236">
    <property type="entry name" value="APP1_cat"/>
</dbReference>
<dbReference type="GO" id="GO:0030479">
    <property type="term" value="C:actin cortical patch"/>
    <property type="evidence" value="ECO:0007669"/>
    <property type="project" value="TreeGrafter"/>
</dbReference>
<accession>A0AAI8Z660</accession>
<dbReference type="Pfam" id="PF09949">
    <property type="entry name" value="APP1_cat"/>
    <property type="match status" value="1"/>
</dbReference>
<feature type="domain" description="Phosphatidate phosphatase APP1 catalytic" evidence="2">
    <location>
        <begin position="264"/>
        <end position="408"/>
    </location>
</feature>
<keyword evidence="4" id="KW-1185">Reference proteome</keyword>
<keyword evidence="1" id="KW-0732">Signal</keyword>
<evidence type="ECO:0000313" key="3">
    <source>
        <dbReference type="EMBL" id="CAK4033170.1"/>
    </source>
</evidence>
<gene>
    <name evidence="3" type="ORF">LECACI_7A008328</name>
</gene>
<comment type="caution">
    <text evidence="3">The sequence shown here is derived from an EMBL/GenBank/DDBJ whole genome shotgun (WGS) entry which is preliminary data.</text>
</comment>
<sequence length="509" mass="56135">MRDLLLPASLLVALVSASPVSPPQPDQVVLEEPHPEITPTAVRRDATRTYNRPRDILSDLNSDIHGILTALGSDVPTYVASGILPFFQEFPTGGAVVSSLGLNDQELAAVPTQALNFPPYANYTDQGWNVRFHGNIYKQPNTSEEKLNDLANKFLIGTSISQLPADQAAMARNVTAEIFIVQQGNVNVSPIAVGPFNNGPGMSQNVTLPSETTDEGDYDVFLPINSNGLMRGNETQQIQKLSTHVTNTTEGNGTAYLVPDQGLTVVSDIDDILRVTKIYDPKEGLLNSFARPYTVWENMDQIYANWSNSLPNAHFHYLTTLPEQVTRSYESFIYATYPAGSFDTRPLNFSDVSATLSIRLFLLEKIFHTFPQRKFVLVADTSNSDVMRDYPQLAHDYPDQVQCIFLRNTSATDSEDKFPYNTDGFKGLNQTKYMFFVHANDLMGINIAGDTCYNTSIPQNVTFGYQGLPGGQDTAVNSSANHTGGVSTLTVSNGMTFFAFISMLFWQLL</sequence>
<feature type="chain" id="PRO_5042502937" description="Phosphatidate phosphatase APP1 catalytic domain-containing protein" evidence="1">
    <location>
        <begin position="18"/>
        <end position="509"/>
    </location>
</feature>
<feature type="signal peptide" evidence="1">
    <location>
        <begin position="1"/>
        <end position="17"/>
    </location>
</feature>
<reference evidence="3" key="1">
    <citation type="submission" date="2023-11" db="EMBL/GenBank/DDBJ databases">
        <authorList>
            <person name="Alioto T."/>
            <person name="Alioto T."/>
            <person name="Gomez Garrido J."/>
        </authorList>
    </citation>
    <scope>NUCLEOTIDE SEQUENCE</scope>
</reference>
<proteinExistence type="predicted"/>
<evidence type="ECO:0000313" key="4">
    <source>
        <dbReference type="Proteomes" id="UP001296104"/>
    </source>
</evidence>
<protein>
    <recommendedName>
        <fullName evidence="2">Phosphatidate phosphatase APP1 catalytic domain-containing protein</fullName>
    </recommendedName>
</protein>
<dbReference type="GO" id="GO:0008195">
    <property type="term" value="F:phosphatidate phosphatase activity"/>
    <property type="evidence" value="ECO:0007669"/>
    <property type="project" value="InterPro"/>
</dbReference>
<evidence type="ECO:0000259" key="2">
    <source>
        <dbReference type="Pfam" id="PF09949"/>
    </source>
</evidence>
<organism evidence="3 4">
    <name type="scientific">Lecanosticta acicola</name>
    <dbReference type="NCBI Taxonomy" id="111012"/>
    <lineage>
        <taxon>Eukaryota</taxon>
        <taxon>Fungi</taxon>
        <taxon>Dikarya</taxon>
        <taxon>Ascomycota</taxon>
        <taxon>Pezizomycotina</taxon>
        <taxon>Dothideomycetes</taxon>
        <taxon>Dothideomycetidae</taxon>
        <taxon>Mycosphaerellales</taxon>
        <taxon>Mycosphaerellaceae</taxon>
        <taxon>Lecanosticta</taxon>
    </lineage>
</organism>
<dbReference type="InterPro" id="IPR052935">
    <property type="entry name" value="Mg2+_PAP"/>
</dbReference>
<dbReference type="PANTHER" id="PTHR28208:SF2">
    <property type="entry name" value="PHOSPHATIDATE PHOSPHATASE APP1 CATALYTIC DOMAIN-CONTAINING PROTEIN"/>
    <property type="match status" value="1"/>
</dbReference>
<dbReference type="EMBL" id="CAVMBE010000079">
    <property type="protein sequence ID" value="CAK4033170.1"/>
    <property type="molecule type" value="Genomic_DNA"/>
</dbReference>
<dbReference type="AlphaFoldDB" id="A0AAI8Z660"/>
<evidence type="ECO:0000256" key="1">
    <source>
        <dbReference type="SAM" id="SignalP"/>
    </source>
</evidence>
<name>A0AAI8Z660_9PEZI</name>
<dbReference type="PANTHER" id="PTHR28208">
    <property type="entry name" value="PHOSPHATIDATE PHOSPHATASE APP1"/>
    <property type="match status" value="1"/>
</dbReference>